<dbReference type="SMART" id="SM01019">
    <property type="entry name" value="B3"/>
    <property type="match status" value="2"/>
</dbReference>
<keyword evidence="2" id="KW-0805">Transcription regulation</keyword>
<feature type="compositionally biased region" description="Low complexity" evidence="6">
    <location>
        <begin position="29"/>
        <end position="39"/>
    </location>
</feature>
<keyword evidence="3" id="KW-0238">DNA-binding</keyword>
<feature type="domain" description="TF-B3" evidence="7">
    <location>
        <begin position="221"/>
        <end position="316"/>
    </location>
</feature>
<dbReference type="EMBL" id="CP133617">
    <property type="protein sequence ID" value="WMV35697.1"/>
    <property type="molecule type" value="Genomic_DNA"/>
</dbReference>
<dbReference type="Proteomes" id="UP001234989">
    <property type="component" value="Chromosome 6"/>
</dbReference>
<keyword evidence="5" id="KW-0539">Nucleus</keyword>
<dbReference type="InterPro" id="IPR050655">
    <property type="entry name" value="Plant_B3_domain"/>
</dbReference>
<accession>A0AAF0R3L3</accession>
<evidence type="ECO:0000259" key="7">
    <source>
        <dbReference type="PROSITE" id="PS50863"/>
    </source>
</evidence>
<evidence type="ECO:0000313" key="8">
    <source>
        <dbReference type="EMBL" id="WMV35697.1"/>
    </source>
</evidence>
<protein>
    <recommendedName>
        <fullName evidence="7">TF-B3 domain-containing protein</fullName>
    </recommendedName>
</protein>
<evidence type="ECO:0000256" key="5">
    <source>
        <dbReference type="ARBA" id="ARBA00023242"/>
    </source>
</evidence>
<evidence type="ECO:0000256" key="4">
    <source>
        <dbReference type="ARBA" id="ARBA00023163"/>
    </source>
</evidence>
<feature type="region of interest" description="Disordered" evidence="6">
    <location>
        <begin position="1"/>
        <end position="49"/>
    </location>
</feature>
<gene>
    <name evidence="8" type="ORF">MTR67_029082</name>
</gene>
<comment type="subcellular location">
    <subcellularLocation>
        <location evidence="1">Nucleus</location>
    </subcellularLocation>
</comment>
<sequence>MPKSPPQPNASTSGRKGDSARKMGRPRFPISSPINPSNNESQNTKSELRFTSMRFRQRKKVNNKMVTPVEHVSIPHDLPEFFKIFHPEICYPQLRIPPAFIKFFNGDIPSICVLEDLAARTWKVVVERNDGDFFFMESWPDFVLDNNLEYGDFLTFSYPGNSKFYVKIYGKNGCLKQDVTALKEPELLPLVEENARGKSIVAEPADQTDNESGDMAASVTSFEIVIKASHLNRARLNLPAPFGNCYLKRKQRPLLATLRTDSGSWTIVPQYYDRLELREGMQKFIDDNALRVNDVCRFKLIDDEKLILKVRIKRQPK</sequence>
<evidence type="ECO:0000313" key="9">
    <source>
        <dbReference type="Proteomes" id="UP001234989"/>
    </source>
</evidence>
<organism evidence="8 9">
    <name type="scientific">Solanum verrucosum</name>
    <dbReference type="NCBI Taxonomy" id="315347"/>
    <lineage>
        <taxon>Eukaryota</taxon>
        <taxon>Viridiplantae</taxon>
        <taxon>Streptophyta</taxon>
        <taxon>Embryophyta</taxon>
        <taxon>Tracheophyta</taxon>
        <taxon>Spermatophyta</taxon>
        <taxon>Magnoliopsida</taxon>
        <taxon>eudicotyledons</taxon>
        <taxon>Gunneridae</taxon>
        <taxon>Pentapetalae</taxon>
        <taxon>asterids</taxon>
        <taxon>lamiids</taxon>
        <taxon>Solanales</taxon>
        <taxon>Solanaceae</taxon>
        <taxon>Solanoideae</taxon>
        <taxon>Solaneae</taxon>
        <taxon>Solanum</taxon>
    </lineage>
</organism>
<feature type="domain" description="TF-B3" evidence="7">
    <location>
        <begin position="94"/>
        <end position="172"/>
    </location>
</feature>
<dbReference type="InterPro" id="IPR015300">
    <property type="entry name" value="DNA-bd_pseudobarrel_sf"/>
</dbReference>
<dbReference type="Pfam" id="PF02362">
    <property type="entry name" value="B3"/>
    <property type="match status" value="2"/>
</dbReference>
<dbReference type="PROSITE" id="PS50863">
    <property type="entry name" value="B3"/>
    <property type="match status" value="2"/>
</dbReference>
<evidence type="ECO:0000256" key="6">
    <source>
        <dbReference type="SAM" id="MobiDB-lite"/>
    </source>
</evidence>
<evidence type="ECO:0000256" key="1">
    <source>
        <dbReference type="ARBA" id="ARBA00004123"/>
    </source>
</evidence>
<dbReference type="GO" id="GO:0003677">
    <property type="term" value="F:DNA binding"/>
    <property type="evidence" value="ECO:0007669"/>
    <property type="project" value="UniProtKB-KW"/>
</dbReference>
<keyword evidence="9" id="KW-1185">Reference proteome</keyword>
<dbReference type="GO" id="GO:0005634">
    <property type="term" value="C:nucleus"/>
    <property type="evidence" value="ECO:0007669"/>
    <property type="project" value="UniProtKB-SubCell"/>
</dbReference>
<dbReference type="InterPro" id="IPR003340">
    <property type="entry name" value="B3_DNA-bd"/>
</dbReference>
<dbReference type="SUPFAM" id="SSF101936">
    <property type="entry name" value="DNA-binding pseudobarrel domain"/>
    <property type="match status" value="2"/>
</dbReference>
<evidence type="ECO:0000256" key="2">
    <source>
        <dbReference type="ARBA" id="ARBA00023015"/>
    </source>
</evidence>
<keyword evidence="4" id="KW-0804">Transcription</keyword>
<dbReference type="PANTHER" id="PTHR31920">
    <property type="entry name" value="B3 DOMAIN-CONTAINING"/>
    <property type="match status" value="1"/>
</dbReference>
<reference evidence="8" key="1">
    <citation type="submission" date="2023-08" db="EMBL/GenBank/DDBJ databases">
        <title>A de novo genome assembly of Solanum verrucosum Schlechtendal, a Mexican diploid species geographically isolated from the other diploid A-genome species in potato relatives.</title>
        <authorList>
            <person name="Hosaka K."/>
        </authorList>
    </citation>
    <scope>NUCLEOTIDE SEQUENCE</scope>
    <source>
        <tissue evidence="8">Young leaves</tissue>
    </source>
</reference>
<proteinExistence type="predicted"/>
<evidence type="ECO:0000256" key="3">
    <source>
        <dbReference type="ARBA" id="ARBA00023125"/>
    </source>
</evidence>
<dbReference type="CDD" id="cd10017">
    <property type="entry name" value="B3_DNA"/>
    <property type="match status" value="2"/>
</dbReference>
<dbReference type="Gene3D" id="2.40.330.10">
    <property type="entry name" value="DNA-binding pseudobarrel domain"/>
    <property type="match status" value="2"/>
</dbReference>
<name>A0AAF0R3L3_SOLVR</name>
<dbReference type="PANTHER" id="PTHR31920:SF124">
    <property type="entry name" value="TF-B3 DOMAIN-CONTAINING PROTEIN"/>
    <property type="match status" value="1"/>
</dbReference>
<dbReference type="AlphaFoldDB" id="A0AAF0R3L3"/>